<accession>A0A7I8DC07</accession>
<proteinExistence type="predicted"/>
<evidence type="ECO:0000256" key="1">
    <source>
        <dbReference type="SAM" id="Phobius"/>
    </source>
</evidence>
<dbReference type="NCBIfam" id="NF041644">
    <property type="entry name" value="CBO0543_fam"/>
    <property type="match status" value="1"/>
</dbReference>
<evidence type="ECO:0000313" key="2">
    <source>
        <dbReference type="EMBL" id="BCJ87537.1"/>
    </source>
</evidence>
<dbReference type="KEGG" id="eff:skT53_25220"/>
<feature type="transmembrane region" description="Helical" evidence="1">
    <location>
        <begin position="36"/>
        <end position="55"/>
    </location>
</feature>
<gene>
    <name evidence="2" type="ORF">skT53_25220</name>
</gene>
<dbReference type="RefSeq" id="WP_200757646.1">
    <property type="nucleotide sequence ID" value="NZ_AP023366.1"/>
</dbReference>
<organism evidence="2 3">
    <name type="scientific">Effusibacillus dendaii</name>
    <dbReference type="NCBI Taxonomy" id="2743772"/>
    <lineage>
        <taxon>Bacteria</taxon>
        <taxon>Bacillati</taxon>
        <taxon>Bacillota</taxon>
        <taxon>Bacilli</taxon>
        <taxon>Bacillales</taxon>
        <taxon>Alicyclobacillaceae</taxon>
        <taxon>Effusibacillus</taxon>
    </lineage>
</organism>
<name>A0A7I8DC07_9BACL</name>
<dbReference type="InterPro" id="IPR048147">
    <property type="entry name" value="CBO0543-like"/>
</dbReference>
<keyword evidence="1" id="KW-0812">Transmembrane</keyword>
<keyword evidence="1" id="KW-0472">Membrane</keyword>
<dbReference type="AlphaFoldDB" id="A0A7I8DC07"/>
<feature type="transmembrane region" description="Helical" evidence="1">
    <location>
        <begin position="94"/>
        <end position="116"/>
    </location>
</feature>
<feature type="transmembrane region" description="Helical" evidence="1">
    <location>
        <begin position="128"/>
        <end position="152"/>
    </location>
</feature>
<keyword evidence="1" id="KW-1133">Transmembrane helix</keyword>
<feature type="transmembrane region" description="Helical" evidence="1">
    <location>
        <begin position="67"/>
        <end position="88"/>
    </location>
</feature>
<sequence length="189" mass="22721">MTTEQQQYLDRLNHIQNDLTNAWMDYWKHFSHVGTWQFWVNVIILVLPLIVLYFLIDRKKAFHIGFFGFNVHVWFNYIDTFGVWYGLWNYPYRAIPFLPISFALDASLVPVVFMLVYQWTLNHNKNYYLYLTGLCLFFAFVLKPVMVALDLFQMHKGMNYFNLFLGYLVIMLLSKWITTAFVHLQKSTK</sequence>
<feature type="transmembrane region" description="Helical" evidence="1">
    <location>
        <begin position="164"/>
        <end position="184"/>
    </location>
</feature>
<protein>
    <submittedName>
        <fullName evidence="2">Uncharacterized protein</fullName>
    </submittedName>
</protein>
<keyword evidence="3" id="KW-1185">Reference proteome</keyword>
<reference evidence="2 3" key="1">
    <citation type="submission" date="2020-08" db="EMBL/GenBank/DDBJ databases">
        <title>Complete Genome Sequence of Effusibacillus dendaii Strain skT53, Isolated from Farmland soil.</title>
        <authorList>
            <person name="Konishi T."/>
            <person name="Kawasaki H."/>
        </authorList>
    </citation>
    <scope>NUCLEOTIDE SEQUENCE [LARGE SCALE GENOMIC DNA]</scope>
    <source>
        <strain evidence="3">skT53</strain>
    </source>
</reference>
<dbReference type="EMBL" id="AP023366">
    <property type="protein sequence ID" value="BCJ87537.1"/>
    <property type="molecule type" value="Genomic_DNA"/>
</dbReference>
<evidence type="ECO:0000313" key="3">
    <source>
        <dbReference type="Proteomes" id="UP000593802"/>
    </source>
</evidence>
<dbReference type="Proteomes" id="UP000593802">
    <property type="component" value="Chromosome"/>
</dbReference>